<organism evidence="8 9">
    <name type="scientific">Aliidongia dinghuensis</name>
    <dbReference type="NCBI Taxonomy" id="1867774"/>
    <lineage>
        <taxon>Bacteria</taxon>
        <taxon>Pseudomonadati</taxon>
        <taxon>Pseudomonadota</taxon>
        <taxon>Alphaproteobacteria</taxon>
        <taxon>Rhodospirillales</taxon>
        <taxon>Dongiaceae</taxon>
        <taxon>Aliidongia</taxon>
    </lineage>
</organism>
<keyword evidence="9" id="KW-1185">Reference proteome</keyword>
<evidence type="ECO:0000256" key="4">
    <source>
        <dbReference type="ARBA" id="ARBA00023143"/>
    </source>
</evidence>
<comment type="subunit">
    <text evidence="6">The basal body constitutes a major portion of the flagellar organelle and consists of a number of rings mounted on a central rod.</text>
</comment>
<dbReference type="Proteomes" id="UP000646365">
    <property type="component" value="Unassembled WGS sequence"/>
</dbReference>
<dbReference type="Pfam" id="PF00460">
    <property type="entry name" value="Flg_bb_rod"/>
    <property type="match status" value="1"/>
</dbReference>
<accession>A0A8J2YXN4</accession>
<evidence type="ECO:0000259" key="7">
    <source>
        <dbReference type="Pfam" id="PF00460"/>
    </source>
</evidence>
<dbReference type="PIRSF" id="PIRSF002889">
    <property type="entry name" value="Rod_FlgB"/>
    <property type="match status" value="1"/>
</dbReference>
<keyword evidence="4 6" id="KW-0975">Bacterial flagellum</keyword>
<feature type="domain" description="Flagellar basal body rod protein N-terminal" evidence="7">
    <location>
        <begin position="34"/>
        <end position="53"/>
    </location>
</feature>
<keyword evidence="8" id="KW-0282">Flagellum</keyword>
<dbReference type="AlphaFoldDB" id="A0A8J2YXN4"/>
<proteinExistence type="inferred from homology"/>
<reference evidence="8" key="2">
    <citation type="submission" date="2020-09" db="EMBL/GenBank/DDBJ databases">
        <authorList>
            <person name="Sun Q."/>
            <person name="Zhou Y."/>
        </authorList>
    </citation>
    <scope>NUCLEOTIDE SEQUENCE</scope>
    <source>
        <strain evidence="8">CGMCC 1.15725</strain>
    </source>
</reference>
<dbReference type="GO" id="GO:0071973">
    <property type="term" value="P:bacterial-type flagellum-dependent cell motility"/>
    <property type="evidence" value="ECO:0007669"/>
    <property type="project" value="InterPro"/>
</dbReference>
<comment type="function">
    <text evidence="5 6">Structural component of flagellum, the bacterial motility apparatus. Part of the rod structure of flagellar basal body.</text>
</comment>
<keyword evidence="8" id="KW-0966">Cell projection</keyword>
<evidence type="ECO:0000256" key="2">
    <source>
        <dbReference type="ARBA" id="ARBA00009677"/>
    </source>
</evidence>
<name>A0A8J2YXN4_9PROT</name>
<evidence type="ECO:0000256" key="3">
    <source>
        <dbReference type="ARBA" id="ARBA00014376"/>
    </source>
</evidence>
<dbReference type="NCBIfam" id="TIGR01396">
    <property type="entry name" value="FlgB"/>
    <property type="match status" value="1"/>
</dbReference>
<evidence type="ECO:0000256" key="6">
    <source>
        <dbReference type="PIRNR" id="PIRNR002889"/>
    </source>
</evidence>
<comment type="subcellular location">
    <subcellularLocation>
        <location evidence="1 6">Bacterial flagellum basal body</location>
    </subcellularLocation>
</comment>
<comment type="caution">
    <text evidence="8">The sequence shown here is derived from an EMBL/GenBank/DDBJ whole genome shotgun (WGS) entry which is preliminary data.</text>
</comment>
<dbReference type="InterPro" id="IPR006300">
    <property type="entry name" value="FlgB"/>
</dbReference>
<dbReference type="GO" id="GO:0030694">
    <property type="term" value="C:bacterial-type flagellum basal body, rod"/>
    <property type="evidence" value="ECO:0007669"/>
    <property type="project" value="InterPro"/>
</dbReference>
<evidence type="ECO:0000313" key="8">
    <source>
        <dbReference type="EMBL" id="GGF37153.1"/>
    </source>
</evidence>
<protein>
    <recommendedName>
        <fullName evidence="3 6">Flagellar basal body rod protein FlgB</fullName>
    </recommendedName>
</protein>
<evidence type="ECO:0000256" key="5">
    <source>
        <dbReference type="ARBA" id="ARBA00024934"/>
    </source>
</evidence>
<evidence type="ECO:0000256" key="1">
    <source>
        <dbReference type="ARBA" id="ARBA00004117"/>
    </source>
</evidence>
<dbReference type="EMBL" id="BMJQ01000014">
    <property type="protein sequence ID" value="GGF37153.1"/>
    <property type="molecule type" value="Genomic_DNA"/>
</dbReference>
<sequence>MLQRPKNLDEAQGPMDLNNLPLLAALTKKMNWLTARQKVVSENVGNADTPGFKASDLRPLDFRKELAEVTHQATPKLAPVTTDPHHLVGTEAAAKLQPEIEKITTDREINGNTVSLEDEMMKVSETASDYQLMTNLYKKQVGLIKTAIGRTGS</sequence>
<gene>
    <name evidence="8" type="ORF">GCM10011611_49590</name>
</gene>
<comment type="similarity">
    <text evidence="2 6">Belongs to the flagella basal body rod proteins family.</text>
</comment>
<reference evidence="8" key="1">
    <citation type="journal article" date="2014" name="Int. J. Syst. Evol. Microbiol.">
        <title>Complete genome sequence of Corynebacterium casei LMG S-19264T (=DSM 44701T), isolated from a smear-ripened cheese.</title>
        <authorList>
            <consortium name="US DOE Joint Genome Institute (JGI-PGF)"/>
            <person name="Walter F."/>
            <person name="Albersmeier A."/>
            <person name="Kalinowski J."/>
            <person name="Ruckert C."/>
        </authorList>
    </citation>
    <scope>NUCLEOTIDE SEQUENCE</scope>
    <source>
        <strain evidence="8">CGMCC 1.15725</strain>
    </source>
</reference>
<evidence type="ECO:0000313" key="9">
    <source>
        <dbReference type="Proteomes" id="UP000646365"/>
    </source>
</evidence>
<dbReference type="InterPro" id="IPR001444">
    <property type="entry name" value="Flag_bb_rod_N"/>
</dbReference>
<keyword evidence="8" id="KW-0969">Cilium</keyword>